<dbReference type="GO" id="GO:0015297">
    <property type="term" value="F:antiporter activity"/>
    <property type="evidence" value="ECO:0007669"/>
    <property type="project" value="InterPro"/>
</dbReference>
<dbReference type="EMBL" id="OX459118">
    <property type="protein sequence ID" value="CAI9090650.1"/>
    <property type="molecule type" value="Genomic_DNA"/>
</dbReference>
<accession>A0AAV1C5C1</accession>
<name>A0AAV1C5C1_OLDCO</name>
<dbReference type="GO" id="GO:0016020">
    <property type="term" value="C:membrane"/>
    <property type="evidence" value="ECO:0007669"/>
    <property type="project" value="UniProtKB-SubCell"/>
</dbReference>
<keyword evidence="5 6" id="KW-0472">Membrane</keyword>
<dbReference type="Pfam" id="PF01554">
    <property type="entry name" value="MatE"/>
    <property type="match status" value="2"/>
</dbReference>
<sequence length="513" mass="56513">MEAGEIQLQEKRVLLSAGNDHNQELDNVNALTPEQNTIFQESKKIWKLALPAALSGLASTGTLVVTQSFVGHISELDLAGYALVQNLSVRFITGILLGMSSATETLCGQAFGAGQFHMMGIYLQRFWIVNFFSLSLFLPCFLFGTSLFRFLGEEEKIAQTAGYASLWFIPLIYSYVFCWTNFAFLQAQQKNAIVAWLSIFQLLIHVPLSWLLVYTLNWGAAGSILALGISSWLVVIGESMYIFGGWCPDSWTGFQMAAFKDIWPVVKLSVSSGLMLFLDLWYNSVLVLLAGYMKNAEVAISAFSNCLSINGWELTIGLGFFGAACVRVANELGRGDAKAAEFSIKVLFSTSFLIGVCFWAVCLMFGSKIGYLFSNEKEIVEGVSDLSILLAFSILFNGIHPVLSGVAVGAGLQNSVAIINLCCYYLIGIPIGIFLGYLVDLQVKGIWIGMLCGVVTQSFALSFMTWRTDWDLEVSKAKQRLKRWDLKSSGDDESIQSFDHTNSEMKTLKSTSS</sequence>
<evidence type="ECO:0000256" key="4">
    <source>
        <dbReference type="ARBA" id="ARBA00022989"/>
    </source>
</evidence>
<keyword evidence="4 6" id="KW-1133">Transmembrane helix</keyword>
<feature type="transmembrane region" description="Helical" evidence="6">
    <location>
        <begin position="218"/>
        <end position="244"/>
    </location>
</feature>
<dbReference type="GO" id="GO:1990961">
    <property type="term" value="P:xenobiotic detoxification by transmembrane export across the plasma membrane"/>
    <property type="evidence" value="ECO:0007669"/>
    <property type="project" value="InterPro"/>
</dbReference>
<feature type="transmembrane region" description="Helical" evidence="6">
    <location>
        <begin position="48"/>
        <end position="71"/>
    </location>
</feature>
<feature type="transmembrane region" description="Helical" evidence="6">
    <location>
        <begin position="192"/>
        <end position="212"/>
    </location>
</feature>
<evidence type="ECO:0000256" key="1">
    <source>
        <dbReference type="ARBA" id="ARBA00004141"/>
    </source>
</evidence>
<dbReference type="NCBIfam" id="TIGR00797">
    <property type="entry name" value="matE"/>
    <property type="match status" value="1"/>
</dbReference>
<dbReference type="Proteomes" id="UP001161247">
    <property type="component" value="Chromosome 1"/>
</dbReference>
<evidence type="ECO:0000256" key="3">
    <source>
        <dbReference type="ARBA" id="ARBA00022692"/>
    </source>
</evidence>
<evidence type="ECO:0000256" key="6">
    <source>
        <dbReference type="RuleBase" id="RU004914"/>
    </source>
</evidence>
<feature type="transmembrane region" description="Helical" evidence="6">
    <location>
        <begin position="417"/>
        <end position="439"/>
    </location>
</feature>
<feature type="transmembrane region" description="Helical" evidence="6">
    <location>
        <begin position="265"/>
        <end position="292"/>
    </location>
</feature>
<protein>
    <recommendedName>
        <fullName evidence="6">Protein DETOXIFICATION</fullName>
    </recommendedName>
    <alternativeName>
        <fullName evidence="6">Multidrug and toxic compound extrusion protein</fullName>
    </alternativeName>
</protein>
<feature type="transmembrane region" description="Helical" evidence="6">
    <location>
        <begin position="91"/>
        <end position="114"/>
    </location>
</feature>
<reference evidence="8" key="1">
    <citation type="submission" date="2023-03" db="EMBL/GenBank/DDBJ databases">
        <authorList>
            <person name="Julca I."/>
        </authorList>
    </citation>
    <scope>NUCLEOTIDE SEQUENCE</scope>
</reference>
<feature type="transmembrane region" description="Helical" evidence="6">
    <location>
        <begin position="163"/>
        <end position="185"/>
    </location>
</feature>
<dbReference type="PANTHER" id="PTHR11206">
    <property type="entry name" value="MULTIDRUG RESISTANCE PROTEIN"/>
    <property type="match status" value="1"/>
</dbReference>
<organism evidence="8 9">
    <name type="scientific">Oldenlandia corymbosa var. corymbosa</name>
    <dbReference type="NCBI Taxonomy" id="529605"/>
    <lineage>
        <taxon>Eukaryota</taxon>
        <taxon>Viridiplantae</taxon>
        <taxon>Streptophyta</taxon>
        <taxon>Embryophyta</taxon>
        <taxon>Tracheophyta</taxon>
        <taxon>Spermatophyta</taxon>
        <taxon>Magnoliopsida</taxon>
        <taxon>eudicotyledons</taxon>
        <taxon>Gunneridae</taxon>
        <taxon>Pentapetalae</taxon>
        <taxon>asterids</taxon>
        <taxon>lamiids</taxon>
        <taxon>Gentianales</taxon>
        <taxon>Rubiaceae</taxon>
        <taxon>Rubioideae</taxon>
        <taxon>Spermacoceae</taxon>
        <taxon>Hedyotis-Oldenlandia complex</taxon>
        <taxon>Oldenlandia</taxon>
    </lineage>
</organism>
<feature type="transmembrane region" description="Helical" evidence="6">
    <location>
        <begin position="386"/>
        <end position="410"/>
    </location>
</feature>
<feature type="region of interest" description="Disordered" evidence="7">
    <location>
        <begin position="488"/>
        <end position="513"/>
    </location>
</feature>
<feature type="transmembrane region" description="Helical" evidence="6">
    <location>
        <begin position="312"/>
        <end position="330"/>
    </location>
</feature>
<evidence type="ECO:0000256" key="5">
    <source>
        <dbReference type="ARBA" id="ARBA00023136"/>
    </source>
</evidence>
<evidence type="ECO:0000313" key="9">
    <source>
        <dbReference type="Proteomes" id="UP001161247"/>
    </source>
</evidence>
<keyword evidence="9" id="KW-1185">Reference proteome</keyword>
<gene>
    <name evidence="8" type="ORF">OLC1_LOCUS2750</name>
</gene>
<keyword evidence="3 6" id="KW-0812">Transmembrane</keyword>
<dbReference type="InterPro" id="IPR002528">
    <property type="entry name" value="MATE_fam"/>
</dbReference>
<evidence type="ECO:0000256" key="2">
    <source>
        <dbReference type="ARBA" id="ARBA00010199"/>
    </source>
</evidence>
<dbReference type="InterPro" id="IPR045069">
    <property type="entry name" value="MATE_euk"/>
</dbReference>
<dbReference type="GO" id="GO:0042910">
    <property type="term" value="F:xenobiotic transmembrane transporter activity"/>
    <property type="evidence" value="ECO:0007669"/>
    <property type="project" value="InterPro"/>
</dbReference>
<comment type="subcellular location">
    <subcellularLocation>
        <location evidence="1">Membrane</location>
        <topology evidence="1">Multi-pass membrane protein</topology>
    </subcellularLocation>
</comment>
<proteinExistence type="inferred from homology"/>
<evidence type="ECO:0000256" key="7">
    <source>
        <dbReference type="SAM" id="MobiDB-lite"/>
    </source>
</evidence>
<dbReference type="AlphaFoldDB" id="A0AAV1C5C1"/>
<evidence type="ECO:0000313" key="8">
    <source>
        <dbReference type="EMBL" id="CAI9090650.1"/>
    </source>
</evidence>
<feature type="transmembrane region" description="Helical" evidence="6">
    <location>
        <begin position="126"/>
        <end position="151"/>
    </location>
</feature>
<comment type="similarity">
    <text evidence="2 6">Belongs to the multi antimicrobial extrusion (MATE) (TC 2.A.66.1) family.</text>
</comment>
<dbReference type="CDD" id="cd13132">
    <property type="entry name" value="MATE_eukaryotic"/>
    <property type="match status" value="1"/>
</dbReference>
<feature type="transmembrane region" description="Helical" evidence="6">
    <location>
        <begin position="342"/>
        <end position="366"/>
    </location>
</feature>
<feature type="transmembrane region" description="Helical" evidence="6">
    <location>
        <begin position="445"/>
        <end position="466"/>
    </location>
</feature>